<accession>A0ABX7VM59</accession>
<reference evidence="1 2" key="1">
    <citation type="submission" date="2021-03" db="EMBL/GenBank/DDBJ databases">
        <title>Complete Genome Sequence Data of Xenorhabdus budapestensis strain C72, a Candidate Biological Control Agent, from China.</title>
        <authorList>
            <person name="LI B."/>
            <person name="WANG S."/>
            <person name="QIU D."/>
        </authorList>
    </citation>
    <scope>NUCLEOTIDE SEQUENCE [LARGE SCALE GENOMIC DNA]</scope>
    <source>
        <strain evidence="1 2">C-7-2</strain>
    </source>
</reference>
<sequence>MSRTFLGGMLRLDSKLNKSLNGDYIIEQLKFDIASHDNAFFYTATCKRA</sequence>
<protein>
    <submittedName>
        <fullName evidence="1">Uncharacterized protein</fullName>
    </submittedName>
</protein>
<name>A0ABX7VM59_XENBU</name>
<evidence type="ECO:0000313" key="2">
    <source>
        <dbReference type="Proteomes" id="UP000665047"/>
    </source>
</evidence>
<evidence type="ECO:0000313" key="1">
    <source>
        <dbReference type="EMBL" id="QTL41818.1"/>
    </source>
</evidence>
<proteinExistence type="predicted"/>
<dbReference type="EMBL" id="CP072455">
    <property type="protein sequence ID" value="QTL41818.1"/>
    <property type="molecule type" value="Genomic_DNA"/>
</dbReference>
<organism evidence="1 2">
    <name type="scientific">Xenorhabdus budapestensis</name>
    <dbReference type="NCBI Taxonomy" id="290110"/>
    <lineage>
        <taxon>Bacteria</taxon>
        <taxon>Pseudomonadati</taxon>
        <taxon>Pseudomonadota</taxon>
        <taxon>Gammaproteobacteria</taxon>
        <taxon>Enterobacterales</taxon>
        <taxon>Morganellaceae</taxon>
        <taxon>Xenorhabdus</taxon>
    </lineage>
</organism>
<gene>
    <name evidence="1" type="ORF">HGO23_11745</name>
</gene>
<dbReference type="InterPro" id="IPR054496">
    <property type="entry name" value="E217_GP41"/>
</dbReference>
<keyword evidence="2" id="KW-1185">Reference proteome</keyword>
<dbReference type="Pfam" id="PF22759">
    <property type="entry name" value="E217_GP41"/>
    <property type="match status" value="1"/>
</dbReference>
<dbReference type="Proteomes" id="UP000665047">
    <property type="component" value="Chromosome"/>
</dbReference>